<feature type="transmembrane region" description="Helical" evidence="6">
    <location>
        <begin position="122"/>
        <end position="141"/>
    </location>
</feature>
<protein>
    <submittedName>
        <fullName evidence="7">Polysaccharide biosynthesis protein</fullName>
    </submittedName>
</protein>
<evidence type="ECO:0000256" key="5">
    <source>
        <dbReference type="ARBA" id="ARBA00023136"/>
    </source>
</evidence>
<dbReference type="RefSeq" id="WP_009195671.1">
    <property type="nucleotide sequence ID" value="NZ_AODQ01000053.1"/>
</dbReference>
<evidence type="ECO:0000313" key="8">
    <source>
        <dbReference type="Proteomes" id="UP000011910"/>
    </source>
</evidence>
<evidence type="ECO:0000256" key="4">
    <source>
        <dbReference type="ARBA" id="ARBA00022989"/>
    </source>
</evidence>
<comment type="subcellular location">
    <subcellularLocation>
        <location evidence="1">Cell membrane</location>
        <topology evidence="1">Multi-pass membrane protein</topology>
    </subcellularLocation>
</comment>
<keyword evidence="4 6" id="KW-1133">Transmembrane helix</keyword>
<feature type="transmembrane region" description="Helical" evidence="6">
    <location>
        <begin position="55"/>
        <end position="77"/>
    </location>
</feature>
<keyword evidence="8" id="KW-1185">Reference proteome</keyword>
<reference evidence="7 8" key="1">
    <citation type="journal article" date="2013" name="Genome Announc.">
        <title>Draft Genome Sequence of Cesiribacter andamanensis Strain AMV16T, Isolated from a Soil Sample from a Mud Volcano in the Andaman Islands, India.</title>
        <authorList>
            <person name="Shivaji S."/>
            <person name="Ara S."/>
            <person name="Begum Z."/>
            <person name="Srinivas T.N."/>
            <person name="Singh A."/>
            <person name="Kumar Pinnaka A."/>
        </authorList>
    </citation>
    <scope>NUCLEOTIDE SEQUENCE [LARGE SCALE GENOMIC DNA]</scope>
    <source>
        <strain evidence="7 8">AMV16</strain>
    </source>
</reference>
<evidence type="ECO:0000256" key="1">
    <source>
        <dbReference type="ARBA" id="ARBA00004651"/>
    </source>
</evidence>
<dbReference type="PANTHER" id="PTHR30250">
    <property type="entry name" value="PST FAMILY PREDICTED COLANIC ACID TRANSPORTER"/>
    <property type="match status" value="1"/>
</dbReference>
<dbReference type="GO" id="GO:0005886">
    <property type="term" value="C:plasma membrane"/>
    <property type="evidence" value="ECO:0007669"/>
    <property type="project" value="UniProtKB-SubCell"/>
</dbReference>
<dbReference type="eggNOG" id="COG2244">
    <property type="taxonomic scope" value="Bacteria"/>
</dbReference>
<evidence type="ECO:0000256" key="3">
    <source>
        <dbReference type="ARBA" id="ARBA00022692"/>
    </source>
</evidence>
<dbReference type="InterPro" id="IPR050833">
    <property type="entry name" value="Poly_Biosynth_Transport"/>
</dbReference>
<feature type="transmembrane region" description="Helical" evidence="6">
    <location>
        <begin position="21"/>
        <end position="43"/>
    </location>
</feature>
<dbReference type="STRING" id="1279009.ADICEAN_02278"/>
<feature type="transmembrane region" description="Helical" evidence="6">
    <location>
        <begin position="308"/>
        <end position="332"/>
    </location>
</feature>
<comment type="caution">
    <text evidence="7">The sequence shown here is derived from an EMBL/GenBank/DDBJ whole genome shotgun (WGS) entry which is preliminary data.</text>
</comment>
<feature type="transmembrane region" description="Helical" evidence="6">
    <location>
        <begin position="262"/>
        <end position="287"/>
    </location>
</feature>
<evidence type="ECO:0000256" key="2">
    <source>
        <dbReference type="ARBA" id="ARBA00022475"/>
    </source>
</evidence>
<accession>M7N5K5</accession>
<feature type="transmembrane region" description="Helical" evidence="6">
    <location>
        <begin position="373"/>
        <end position="393"/>
    </location>
</feature>
<organism evidence="7 8">
    <name type="scientific">Cesiribacter andamanensis AMV16</name>
    <dbReference type="NCBI Taxonomy" id="1279009"/>
    <lineage>
        <taxon>Bacteria</taxon>
        <taxon>Pseudomonadati</taxon>
        <taxon>Bacteroidota</taxon>
        <taxon>Cytophagia</taxon>
        <taxon>Cytophagales</taxon>
        <taxon>Cesiribacteraceae</taxon>
        <taxon>Cesiribacter</taxon>
    </lineage>
</organism>
<feature type="transmembrane region" description="Helical" evidence="6">
    <location>
        <begin position="98"/>
        <end position="116"/>
    </location>
</feature>
<sequence length="488" mass="56141">MLPQILKNINVLKSSSLFVNSFWGILSNILQNIFLTLFFVILARQLGTDDFAQYLISNALYLLLAAFSTLGLSQWFIRELDTTTDERGLITRFFKIQFYFGLAFYVLNALTAWILYSEPDIRIFSLIFGFNIIFDNIIYAIKALNIAKLQQKITFKILIIEAVLLFALACSLYLHDFSAIFIIAAQVVIRFFTLNLFIRMGTSRLVSARSIARYKVAFQDIQALVLKNWVFVIIGSISLVYWRSANIIVSKFLPLADVAIYAITYKVFSVFIILPLIVSSTVYPALVRKFNQNDPASLKHYYQNVYGLYFLYGLLSFSFIYSFSDILLPFIFSETYQSTAFYTKEMFLTMLVFPTAILQANLLVAIKQERMDMWINLACLAVYAVLTAIGFYIHESLTVIYLSIFISFLIFHIIQDVVLIRKNILTPGHMASFYLLSIGGTLAYVGLVEYINQYLFFIVFWLVVGSGFLLYYMRKRNKRPLPQGAEHS</sequence>
<gene>
    <name evidence="7" type="ORF">ADICEAN_02278</name>
</gene>
<name>M7N5K5_9BACT</name>
<dbReference type="Proteomes" id="UP000011910">
    <property type="component" value="Unassembled WGS sequence"/>
</dbReference>
<dbReference type="AlphaFoldDB" id="M7N5K5"/>
<feature type="transmembrane region" description="Helical" evidence="6">
    <location>
        <begin position="180"/>
        <end position="200"/>
    </location>
</feature>
<feature type="transmembrane region" description="Helical" evidence="6">
    <location>
        <begin position="399"/>
        <end position="419"/>
    </location>
</feature>
<dbReference type="OrthoDB" id="868748at2"/>
<evidence type="ECO:0000313" key="7">
    <source>
        <dbReference type="EMBL" id="EMR02572.1"/>
    </source>
</evidence>
<feature type="transmembrane region" description="Helical" evidence="6">
    <location>
        <begin position="347"/>
        <end position="366"/>
    </location>
</feature>
<dbReference type="PANTHER" id="PTHR30250:SF11">
    <property type="entry name" value="O-ANTIGEN TRANSPORTER-RELATED"/>
    <property type="match status" value="1"/>
</dbReference>
<keyword evidence="3 6" id="KW-0812">Transmembrane</keyword>
<feature type="transmembrane region" description="Helical" evidence="6">
    <location>
        <begin position="221"/>
        <end position="242"/>
    </location>
</feature>
<dbReference type="Pfam" id="PF13440">
    <property type="entry name" value="Polysacc_synt_3"/>
    <property type="match status" value="1"/>
</dbReference>
<evidence type="ECO:0000256" key="6">
    <source>
        <dbReference type="SAM" id="Phobius"/>
    </source>
</evidence>
<feature type="transmembrane region" description="Helical" evidence="6">
    <location>
        <begin position="431"/>
        <end position="448"/>
    </location>
</feature>
<keyword evidence="2" id="KW-1003">Cell membrane</keyword>
<feature type="transmembrane region" description="Helical" evidence="6">
    <location>
        <begin position="153"/>
        <end position="174"/>
    </location>
</feature>
<feature type="transmembrane region" description="Helical" evidence="6">
    <location>
        <begin position="454"/>
        <end position="473"/>
    </location>
</feature>
<proteinExistence type="predicted"/>
<keyword evidence="5 6" id="KW-0472">Membrane</keyword>
<dbReference type="EMBL" id="AODQ01000053">
    <property type="protein sequence ID" value="EMR02572.1"/>
    <property type="molecule type" value="Genomic_DNA"/>
</dbReference>